<dbReference type="Pfam" id="PF08346">
    <property type="entry name" value="AntA"/>
    <property type="match status" value="1"/>
</dbReference>
<dbReference type="EMBL" id="CP155571">
    <property type="protein sequence ID" value="XFO74660.1"/>
    <property type="molecule type" value="Genomic_DNA"/>
</dbReference>
<accession>A0ABZ3J8P8</accession>
<evidence type="ECO:0000313" key="2">
    <source>
        <dbReference type="EMBL" id="XFO74660.1"/>
    </source>
</evidence>
<dbReference type="RefSeq" id="WP_211285228.1">
    <property type="nucleotide sequence ID" value="NZ_CP155571.1"/>
</dbReference>
<dbReference type="Proteomes" id="UP000216052">
    <property type="component" value="Chromosome"/>
</dbReference>
<reference evidence="2" key="1">
    <citation type="submission" date="2024-05" db="EMBL/GenBank/DDBJ databases">
        <title>Isolation and characterization of Sporomusa carbonis sp. nov., a carboxydotrophic hydrogenogen in the genus of Sporomusa isolated from a charcoal burning pile.</title>
        <authorList>
            <person name="Boeer T."/>
            <person name="Rosenbaum F."/>
            <person name="Eysell L."/>
            <person name="Mueller V."/>
            <person name="Daniel R."/>
            <person name="Poehlein A."/>
        </authorList>
    </citation>
    <scope>NUCLEOTIDE SEQUENCE [LARGE SCALE GENOMIC DNA]</scope>
    <source>
        <strain evidence="2">DSM 3132</strain>
    </source>
</reference>
<dbReference type="InterPro" id="IPR013557">
    <property type="entry name" value="AntA/B_antirep"/>
</dbReference>
<keyword evidence="3" id="KW-1185">Reference proteome</keyword>
<sequence>MNQLIKIDNSGKTTAKELYDFLGLNSAVYARWCKTNIVENQFAIEGTDYFPFNMNVECGGQASTNYYLTIDFAKKLCMVSKSERGEQARNYFIEVEKRYKQVAESFTTKLTPQPRYRARMISTAVKDVDATAKQLMKLFAVKDGIAYAAAVNMVEETYQIDMSPVKKLLPAAVHETGFMNPTQIGQRFGGLKAQTVNQLLMQKGLQAKIAGEWRLTDDGKQYAEEKPYERNGHSGYQIQWNESVIIVLTDQSTIPTNGISG</sequence>
<feature type="domain" description="AntA/AntB antirepressor" evidence="1">
    <location>
        <begin position="15"/>
        <end position="81"/>
    </location>
</feature>
<gene>
    <name evidence="2" type="ORF">SPACI_047700</name>
</gene>
<evidence type="ECO:0000259" key="1">
    <source>
        <dbReference type="Pfam" id="PF08346"/>
    </source>
</evidence>
<name>A0ABZ3J8P8_SPOA4</name>
<evidence type="ECO:0000313" key="3">
    <source>
        <dbReference type="Proteomes" id="UP000216052"/>
    </source>
</evidence>
<organism evidence="2 3">
    <name type="scientific">Sporomusa acidovorans (strain ATCC 49682 / DSM 3132 / Mol)</name>
    <dbReference type="NCBI Taxonomy" id="1123286"/>
    <lineage>
        <taxon>Bacteria</taxon>
        <taxon>Bacillati</taxon>
        <taxon>Bacillota</taxon>
        <taxon>Negativicutes</taxon>
        <taxon>Selenomonadales</taxon>
        <taxon>Sporomusaceae</taxon>
        <taxon>Sporomusa</taxon>
    </lineage>
</organism>
<protein>
    <recommendedName>
        <fullName evidence="1">AntA/AntB antirepressor domain-containing protein</fullName>
    </recommendedName>
</protein>
<proteinExistence type="predicted"/>